<keyword evidence="1 2" id="KW-0238">DNA-binding</keyword>
<evidence type="ECO:0000256" key="1">
    <source>
        <dbReference type="ARBA" id="ARBA00023125"/>
    </source>
</evidence>
<gene>
    <name evidence="3" type="ORF">BKA05_001939</name>
</gene>
<dbReference type="GO" id="GO:0003697">
    <property type="term" value="F:single-stranded DNA binding"/>
    <property type="evidence" value="ECO:0007669"/>
    <property type="project" value="InterPro"/>
</dbReference>
<dbReference type="Pfam" id="PF00436">
    <property type="entry name" value="SSB"/>
    <property type="match status" value="1"/>
</dbReference>
<keyword evidence="4" id="KW-1185">Reference proteome</keyword>
<dbReference type="InterPro" id="IPR012340">
    <property type="entry name" value="NA-bd_OB-fold"/>
</dbReference>
<evidence type="ECO:0000313" key="4">
    <source>
        <dbReference type="Proteomes" id="UP000537326"/>
    </source>
</evidence>
<dbReference type="InterPro" id="IPR000424">
    <property type="entry name" value="Primosome_PriB/ssb"/>
</dbReference>
<comment type="caution">
    <text evidence="3">The sequence shown here is derived from an EMBL/GenBank/DDBJ whole genome shotgun (WGS) entry which is preliminary data.</text>
</comment>
<dbReference type="EMBL" id="JACBZI010000001">
    <property type="protein sequence ID" value="NYI10424.1"/>
    <property type="molecule type" value="Genomic_DNA"/>
</dbReference>
<dbReference type="Proteomes" id="UP000537326">
    <property type="component" value="Unassembled WGS sequence"/>
</dbReference>
<dbReference type="AlphaFoldDB" id="A0A7Y9YEX6"/>
<dbReference type="CDD" id="cd04496">
    <property type="entry name" value="SSB_OBF"/>
    <property type="match status" value="1"/>
</dbReference>
<reference evidence="3 4" key="1">
    <citation type="submission" date="2020-07" db="EMBL/GenBank/DDBJ databases">
        <title>Sequencing the genomes of 1000 actinobacteria strains.</title>
        <authorList>
            <person name="Klenk H.-P."/>
        </authorList>
    </citation>
    <scope>NUCLEOTIDE SEQUENCE [LARGE SCALE GENOMIC DNA]</scope>
    <source>
        <strain evidence="3 4">DSM 18248</strain>
    </source>
</reference>
<accession>A0A7Y9YEX6</accession>
<protein>
    <submittedName>
        <fullName evidence="3">Single-strand DNA-binding protein</fullName>
    </submittedName>
</protein>
<evidence type="ECO:0000313" key="3">
    <source>
        <dbReference type="EMBL" id="NYI10424.1"/>
    </source>
</evidence>
<evidence type="ECO:0000256" key="2">
    <source>
        <dbReference type="PROSITE-ProRule" id="PRU00252"/>
    </source>
</evidence>
<sequence length="123" mass="13432">MARGAHSDGAGRAQVADRNEVTLAGRVSADPEEKQLPSGDTVWVFRLVVRRPEGAGSRQSVDTVDCCAWTPRVQRSVAGWREGDQVEVRGAVRRRFFRTGAGTQSRVEVEVASGRLRRRGADA</sequence>
<organism evidence="3 4">
    <name type="scientific">Nocardioides marinus</name>
    <dbReference type="NCBI Taxonomy" id="374514"/>
    <lineage>
        <taxon>Bacteria</taxon>
        <taxon>Bacillati</taxon>
        <taxon>Actinomycetota</taxon>
        <taxon>Actinomycetes</taxon>
        <taxon>Propionibacteriales</taxon>
        <taxon>Nocardioidaceae</taxon>
        <taxon>Nocardioides</taxon>
    </lineage>
</organism>
<name>A0A7Y9YEX6_9ACTN</name>
<dbReference type="Gene3D" id="2.40.50.140">
    <property type="entry name" value="Nucleic acid-binding proteins"/>
    <property type="match status" value="1"/>
</dbReference>
<dbReference type="SUPFAM" id="SSF50249">
    <property type="entry name" value="Nucleic acid-binding proteins"/>
    <property type="match status" value="1"/>
</dbReference>
<dbReference type="PROSITE" id="PS50935">
    <property type="entry name" value="SSB"/>
    <property type="match status" value="1"/>
</dbReference>
<proteinExistence type="predicted"/>